<proteinExistence type="predicted"/>
<dbReference type="AlphaFoldDB" id="A0A6J7RD06"/>
<organism evidence="6">
    <name type="scientific">freshwater metagenome</name>
    <dbReference type="NCBI Taxonomy" id="449393"/>
    <lineage>
        <taxon>unclassified sequences</taxon>
        <taxon>metagenomes</taxon>
        <taxon>ecological metagenomes</taxon>
    </lineage>
</organism>
<dbReference type="PANTHER" id="PTHR11475:SF4">
    <property type="entry name" value="CHORION PEROXIDASE"/>
    <property type="match status" value="1"/>
</dbReference>
<dbReference type="EMBL" id="CAFBNF010000085">
    <property type="protein sequence ID" value="CAB4941892.1"/>
    <property type="molecule type" value="Genomic_DNA"/>
</dbReference>
<dbReference type="PROSITE" id="PS50292">
    <property type="entry name" value="PEROXIDASE_3"/>
    <property type="match status" value="1"/>
</dbReference>
<dbReference type="CDD" id="cd09822">
    <property type="entry name" value="peroxinectin_like_bacterial"/>
    <property type="match status" value="1"/>
</dbReference>
<dbReference type="SUPFAM" id="SSF48113">
    <property type="entry name" value="Heme-dependent peroxidases"/>
    <property type="match status" value="1"/>
</dbReference>
<evidence type="ECO:0000313" key="5">
    <source>
        <dbReference type="EMBL" id="CAB4941892.1"/>
    </source>
</evidence>
<evidence type="ECO:0000256" key="4">
    <source>
        <dbReference type="SAM" id="MobiDB-lite"/>
    </source>
</evidence>
<dbReference type="InterPro" id="IPR019791">
    <property type="entry name" value="Haem_peroxidase_animal"/>
</dbReference>
<dbReference type="GO" id="GO:0020037">
    <property type="term" value="F:heme binding"/>
    <property type="evidence" value="ECO:0007669"/>
    <property type="project" value="InterPro"/>
</dbReference>
<reference evidence="6" key="1">
    <citation type="submission" date="2020-05" db="EMBL/GenBank/DDBJ databases">
        <authorList>
            <person name="Chiriac C."/>
            <person name="Salcher M."/>
            <person name="Ghai R."/>
            <person name="Kavagutti S V."/>
        </authorList>
    </citation>
    <scope>NUCLEOTIDE SEQUENCE</scope>
</reference>
<dbReference type="PRINTS" id="PR00457">
    <property type="entry name" value="ANPEROXIDASE"/>
</dbReference>
<dbReference type="GO" id="GO:0005576">
    <property type="term" value="C:extracellular region"/>
    <property type="evidence" value="ECO:0007669"/>
    <property type="project" value="UniProtKB-SubCell"/>
</dbReference>
<sequence length="557" mass="59075">MGQRMRHGTIAGVGAMVIAGLVIPGAPASAALAPIPTGSPTSGYSIDGSGNNAGRPSWGAAGIALLRGAKSAYGDRVSTPAGASRPSARAVSNAVSAQTESVVNDRALSDVIYVWGQFLDHDINRTTTGTESLPIIVPTGDPSFDPNSTGTKTISFRRSVVAAGTGTSTLNPRQQTDSVTAFIDGSQVYGSDATRANALRSFSGGQLRTSAGDMLPYNTTGLANDNDSHLLPDTELFVAGDVRVNENPDLIAMQTLFMREHNRLATAAQAQNPGWTDEMLYQSARRVVIAELQAITFNEFLPALLGRQAIPAYAGYRSGLNPSIINEFSTAAYRFGHSLLDSELGRLNNDGTSVPAGELSLMESFFNAGVFDVTLPNHEGDIDPFLKAMASGNSQEVDLKVVDDVRDFLFGAPGQGGFDLAALNIQRGRDHGLADYNSTRAAYGLPKVTTFGQITPDVAVQQQLRTLYGSVNNIDLWVGGLAERHASGASVGPLFQRIITDQFTRLRDGDSGWFERSFAGNNLGQIRGTHLSDVIKRNTSLTNLQSNVFVWTGSVTG</sequence>
<keyword evidence="3" id="KW-0325">Glycoprotein</keyword>
<dbReference type="PANTHER" id="PTHR11475">
    <property type="entry name" value="OXIDASE/PEROXIDASE"/>
    <property type="match status" value="1"/>
</dbReference>
<dbReference type="Pfam" id="PF03098">
    <property type="entry name" value="An_peroxidase"/>
    <property type="match status" value="1"/>
</dbReference>
<dbReference type="EMBL" id="CAFBOZ010000378">
    <property type="protein sequence ID" value="CAB5026561.1"/>
    <property type="molecule type" value="Genomic_DNA"/>
</dbReference>
<dbReference type="InterPro" id="IPR010255">
    <property type="entry name" value="Haem_peroxidase_sf"/>
</dbReference>
<dbReference type="InterPro" id="IPR037120">
    <property type="entry name" value="Haem_peroxidase_sf_animal"/>
</dbReference>
<gene>
    <name evidence="5" type="ORF">UFOPK3773_00912</name>
    <name evidence="6" type="ORF">UFOPK3992_02033</name>
</gene>
<name>A0A6J7RD06_9ZZZZ</name>
<feature type="region of interest" description="Disordered" evidence="4">
    <location>
        <begin position="75"/>
        <end position="96"/>
    </location>
</feature>
<protein>
    <submittedName>
        <fullName evidence="6">Unannotated protein</fullName>
    </submittedName>
</protein>
<accession>A0A6J7RD06</accession>
<dbReference type="GO" id="GO:0004601">
    <property type="term" value="F:peroxidase activity"/>
    <property type="evidence" value="ECO:0007669"/>
    <property type="project" value="InterPro"/>
</dbReference>
<evidence type="ECO:0000313" key="6">
    <source>
        <dbReference type="EMBL" id="CAB5026561.1"/>
    </source>
</evidence>
<keyword evidence="2" id="KW-0964">Secreted</keyword>
<evidence type="ECO:0000256" key="2">
    <source>
        <dbReference type="ARBA" id="ARBA00022525"/>
    </source>
</evidence>
<dbReference type="GO" id="GO:0006979">
    <property type="term" value="P:response to oxidative stress"/>
    <property type="evidence" value="ECO:0007669"/>
    <property type="project" value="InterPro"/>
</dbReference>
<dbReference type="Gene3D" id="1.10.640.10">
    <property type="entry name" value="Haem peroxidase domain superfamily, animal type"/>
    <property type="match status" value="1"/>
</dbReference>
<comment type="subcellular location">
    <subcellularLocation>
        <location evidence="1">Secreted</location>
    </subcellularLocation>
</comment>
<evidence type="ECO:0000256" key="1">
    <source>
        <dbReference type="ARBA" id="ARBA00004613"/>
    </source>
</evidence>
<evidence type="ECO:0000256" key="3">
    <source>
        <dbReference type="ARBA" id="ARBA00023180"/>
    </source>
</evidence>